<protein>
    <submittedName>
        <fullName evidence="3">Putative reverse transcriptase domain-containing protein</fullName>
    </submittedName>
</protein>
<dbReference type="InterPro" id="IPR056924">
    <property type="entry name" value="SH3_Tf2-1"/>
</dbReference>
<keyword evidence="3" id="KW-0808">Transferase</keyword>
<evidence type="ECO:0000259" key="2">
    <source>
        <dbReference type="Pfam" id="PF24626"/>
    </source>
</evidence>
<evidence type="ECO:0000313" key="3">
    <source>
        <dbReference type="EMBL" id="GEU57788.1"/>
    </source>
</evidence>
<dbReference type="AlphaFoldDB" id="A0A6L2L7T1"/>
<dbReference type="PANTHER" id="PTHR46148:SF59">
    <property type="entry name" value="NUCLEOTIDYLTRANSFERASE, RIBONUCLEASE H"/>
    <property type="match status" value="1"/>
</dbReference>
<dbReference type="InterPro" id="IPR041588">
    <property type="entry name" value="Integrase_H2C2"/>
</dbReference>
<accession>A0A6L2L7T1</accession>
<evidence type="ECO:0000259" key="1">
    <source>
        <dbReference type="Pfam" id="PF17921"/>
    </source>
</evidence>
<feature type="domain" description="Tf2-1-like SH3-like" evidence="2">
    <location>
        <begin position="134"/>
        <end position="179"/>
    </location>
</feature>
<keyword evidence="3" id="KW-0695">RNA-directed DNA polymerase</keyword>
<dbReference type="Pfam" id="PF17921">
    <property type="entry name" value="Integrase_H2C2"/>
    <property type="match status" value="1"/>
</dbReference>
<sequence>MERTDNVVYYDASRQGLDTVLMQKDKNVVADALSQKERAKPLQVRSLVMTIHTNFPSQIHDAQVEAFKEENIKNETLRGLMDLIMNDSHKSKYSVHSGSDKMYHDLKKLYWWPNMKPDIATYVSKCLTRNPFWEKGKLNPRYIGPKILARIGLVAYRLELSQEFSGIHDTFHVLNLKKCLSNETLVIPLEKAHIDDILHFVEEPMEIMDWEIK</sequence>
<dbReference type="EMBL" id="BKCJ010003893">
    <property type="protein sequence ID" value="GEU57788.1"/>
    <property type="molecule type" value="Genomic_DNA"/>
</dbReference>
<feature type="domain" description="Integrase zinc-binding" evidence="1">
    <location>
        <begin position="81"/>
        <end position="128"/>
    </location>
</feature>
<comment type="caution">
    <text evidence="3">The sequence shown here is derived from an EMBL/GenBank/DDBJ whole genome shotgun (WGS) entry which is preliminary data.</text>
</comment>
<dbReference type="Pfam" id="PF24626">
    <property type="entry name" value="SH3_Tf2-1"/>
    <property type="match status" value="1"/>
</dbReference>
<organism evidence="3">
    <name type="scientific">Tanacetum cinerariifolium</name>
    <name type="common">Dalmatian daisy</name>
    <name type="synonym">Chrysanthemum cinerariifolium</name>
    <dbReference type="NCBI Taxonomy" id="118510"/>
    <lineage>
        <taxon>Eukaryota</taxon>
        <taxon>Viridiplantae</taxon>
        <taxon>Streptophyta</taxon>
        <taxon>Embryophyta</taxon>
        <taxon>Tracheophyta</taxon>
        <taxon>Spermatophyta</taxon>
        <taxon>Magnoliopsida</taxon>
        <taxon>eudicotyledons</taxon>
        <taxon>Gunneridae</taxon>
        <taxon>Pentapetalae</taxon>
        <taxon>asterids</taxon>
        <taxon>campanulids</taxon>
        <taxon>Asterales</taxon>
        <taxon>Asteraceae</taxon>
        <taxon>Asteroideae</taxon>
        <taxon>Anthemideae</taxon>
        <taxon>Anthemidinae</taxon>
        <taxon>Tanacetum</taxon>
    </lineage>
</organism>
<reference evidence="3" key="1">
    <citation type="journal article" date="2019" name="Sci. Rep.">
        <title>Draft genome of Tanacetum cinerariifolium, the natural source of mosquito coil.</title>
        <authorList>
            <person name="Yamashiro T."/>
            <person name="Shiraishi A."/>
            <person name="Satake H."/>
            <person name="Nakayama K."/>
        </authorList>
    </citation>
    <scope>NUCLEOTIDE SEQUENCE</scope>
</reference>
<name>A0A6L2L7T1_TANCI</name>
<keyword evidence="3" id="KW-0548">Nucleotidyltransferase</keyword>
<dbReference type="GO" id="GO:0003964">
    <property type="term" value="F:RNA-directed DNA polymerase activity"/>
    <property type="evidence" value="ECO:0007669"/>
    <property type="project" value="UniProtKB-KW"/>
</dbReference>
<gene>
    <name evidence="3" type="ORF">Tci_029766</name>
</gene>
<dbReference type="Gene3D" id="1.10.340.70">
    <property type="match status" value="1"/>
</dbReference>
<proteinExistence type="predicted"/>
<dbReference type="PANTHER" id="PTHR46148">
    <property type="entry name" value="CHROMO DOMAIN-CONTAINING PROTEIN"/>
    <property type="match status" value="1"/>
</dbReference>